<keyword evidence="2" id="KW-1003">Cell membrane</keyword>
<evidence type="ECO:0000256" key="6">
    <source>
        <dbReference type="PROSITE-ProRule" id="PRU00284"/>
    </source>
</evidence>
<dbReference type="SMART" id="SM00283">
    <property type="entry name" value="MA"/>
    <property type="match status" value="1"/>
</dbReference>
<evidence type="ECO:0000256" key="1">
    <source>
        <dbReference type="ARBA" id="ARBA00004236"/>
    </source>
</evidence>
<name>A0A419SLX3_9BACL</name>
<comment type="subcellular location">
    <subcellularLocation>
        <location evidence="1">Cell membrane</location>
    </subcellularLocation>
</comment>
<dbReference type="InterPro" id="IPR004089">
    <property type="entry name" value="MCPsignal_dom"/>
</dbReference>
<dbReference type="Gene3D" id="1.10.287.950">
    <property type="entry name" value="Methyl-accepting chemotaxis protein"/>
    <property type="match status" value="1"/>
</dbReference>
<evidence type="ECO:0000256" key="5">
    <source>
        <dbReference type="ARBA" id="ARBA00029447"/>
    </source>
</evidence>
<keyword evidence="3 7" id="KW-0472">Membrane</keyword>
<comment type="similarity">
    <text evidence="5">Belongs to the methyl-accepting chemotaxis (MCP) protein family.</text>
</comment>
<proteinExistence type="inferred from homology"/>
<dbReference type="Pfam" id="PF00672">
    <property type="entry name" value="HAMP"/>
    <property type="match status" value="1"/>
</dbReference>
<dbReference type="Proteomes" id="UP000284219">
    <property type="component" value="Unassembled WGS sequence"/>
</dbReference>
<dbReference type="SMART" id="SM00304">
    <property type="entry name" value="HAMP"/>
    <property type="match status" value="1"/>
</dbReference>
<dbReference type="Gene3D" id="6.10.340.10">
    <property type="match status" value="1"/>
</dbReference>
<reference evidence="10 11" key="1">
    <citation type="submission" date="2016-08" db="EMBL/GenBank/DDBJ databases">
        <title>Novel Firmicute Genomes.</title>
        <authorList>
            <person name="Poppleton D.I."/>
            <person name="Gribaldo S."/>
        </authorList>
    </citation>
    <scope>NUCLEOTIDE SEQUENCE [LARGE SCALE GENOMIC DNA]</scope>
    <source>
        <strain evidence="10 11">RAOx-1</strain>
    </source>
</reference>
<protein>
    <recommendedName>
        <fullName evidence="12">Chemotaxis protein</fullName>
    </recommendedName>
</protein>
<evidence type="ECO:0000259" key="8">
    <source>
        <dbReference type="PROSITE" id="PS50111"/>
    </source>
</evidence>
<dbReference type="GO" id="GO:0007165">
    <property type="term" value="P:signal transduction"/>
    <property type="evidence" value="ECO:0007669"/>
    <property type="project" value="UniProtKB-KW"/>
</dbReference>
<dbReference type="InterPro" id="IPR024478">
    <property type="entry name" value="HlyB_4HB_MCP"/>
</dbReference>
<evidence type="ECO:0008006" key="12">
    <source>
        <dbReference type="Google" id="ProtNLM"/>
    </source>
</evidence>
<dbReference type="PROSITE" id="PS50111">
    <property type="entry name" value="CHEMOTAXIS_TRANSDUC_2"/>
    <property type="match status" value="1"/>
</dbReference>
<evidence type="ECO:0000313" key="11">
    <source>
        <dbReference type="Proteomes" id="UP000284219"/>
    </source>
</evidence>
<dbReference type="InterPro" id="IPR003660">
    <property type="entry name" value="HAMP_dom"/>
</dbReference>
<dbReference type="CDD" id="cd11386">
    <property type="entry name" value="MCP_signal"/>
    <property type="match status" value="1"/>
</dbReference>
<sequence>MKTFYKGDIMKLTVQKKLMGSFFIVILLLVVTSTISILRMSGMGEEITKTTTDWMPSVVLTGALKASTTDVERLVLRTTLEPDPKEKERLTGDLYEAIDIVNEQLVKFESITMNAQEREYYSNIVANWGNFTSDVPSIVELVKNNQLDQALVIFNQIHPFYLSIEETLNHAVDYYEDGERQSSALSLQLYQSGKLFVIIFSGIAVVVGIILSFLASRSIYIPIQLLTEQVDEISSGNLTVPKLSIKNRDEIGTLATSFNQMTENLHNLIHQVGMTTQQVAAAAEELTASAEQTGQATENITIAFQEISTGSDRQVSTTSEANTVLTDISNGMDRVLQSIQLVTDSSATANDKATIGAKTVSETMEQMNLVQQTVGETAQVIHTLGNKSDEIGKIVEVITQIANQTNLLALNAAIEAARAGEHGRGFAVVADEVKKLAEQSGEAAGEISELINEIQAESMKAVKSMDQGTKVVQDGISHVFETGSAFDEIVNAIEIILAQSKEVDQIVVQVDDLSHEMVSAMEEVTGISQQSSSNTQNVAAAAEEQNASMEEIKSSATSLSHMAEELASLITKFKV</sequence>
<evidence type="ECO:0000259" key="9">
    <source>
        <dbReference type="PROSITE" id="PS50885"/>
    </source>
</evidence>
<evidence type="ECO:0000256" key="3">
    <source>
        <dbReference type="ARBA" id="ARBA00023136"/>
    </source>
</evidence>
<feature type="domain" description="Methyl-accepting transducer" evidence="8">
    <location>
        <begin position="289"/>
        <end position="525"/>
    </location>
</feature>
<accession>A0A419SLX3</accession>
<feature type="transmembrane region" description="Helical" evidence="7">
    <location>
        <begin position="20"/>
        <end position="38"/>
    </location>
</feature>
<dbReference type="Pfam" id="PF00015">
    <property type="entry name" value="MCPsignal"/>
    <property type="match status" value="1"/>
</dbReference>
<feature type="transmembrane region" description="Helical" evidence="7">
    <location>
        <begin position="195"/>
        <end position="215"/>
    </location>
</feature>
<keyword evidence="11" id="KW-1185">Reference proteome</keyword>
<organism evidence="10 11">
    <name type="scientific">Ammoniphilus oxalaticus</name>
    <dbReference type="NCBI Taxonomy" id="66863"/>
    <lineage>
        <taxon>Bacteria</taxon>
        <taxon>Bacillati</taxon>
        <taxon>Bacillota</taxon>
        <taxon>Bacilli</taxon>
        <taxon>Bacillales</taxon>
        <taxon>Paenibacillaceae</taxon>
        <taxon>Aneurinibacillus group</taxon>
        <taxon>Ammoniphilus</taxon>
    </lineage>
</organism>
<dbReference type="Pfam" id="PF12729">
    <property type="entry name" value="4HB_MCP_1"/>
    <property type="match status" value="1"/>
</dbReference>
<dbReference type="AlphaFoldDB" id="A0A419SLX3"/>
<evidence type="ECO:0000256" key="4">
    <source>
        <dbReference type="ARBA" id="ARBA00023224"/>
    </source>
</evidence>
<dbReference type="PANTHER" id="PTHR32089:SF112">
    <property type="entry name" value="LYSOZYME-LIKE PROTEIN-RELATED"/>
    <property type="match status" value="1"/>
</dbReference>
<evidence type="ECO:0000256" key="7">
    <source>
        <dbReference type="SAM" id="Phobius"/>
    </source>
</evidence>
<keyword evidence="7" id="KW-1133">Transmembrane helix</keyword>
<evidence type="ECO:0000313" key="10">
    <source>
        <dbReference type="EMBL" id="RKD25015.1"/>
    </source>
</evidence>
<evidence type="ECO:0000256" key="2">
    <source>
        <dbReference type="ARBA" id="ARBA00022475"/>
    </source>
</evidence>
<keyword evidence="7" id="KW-0812">Transmembrane</keyword>
<dbReference type="PROSITE" id="PS50885">
    <property type="entry name" value="HAMP"/>
    <property type="match status" value="1"/>
</dbReference>
<feature type="domain" description="HAMP" evidence="9">
    <location>
        <begin position="217"/>
        <end position="270"/>
    </location>
</feature>
<dbReference type="OrthoDB" id="358716at2"/>
<comment type="caution">
    <text evidence="10">The sequence shown here is derived from an EMBL/GenBank/DDBJ whole genome shotgun (WGS) entry which is preliminary data.</text>
</comment>
<keyword evidence="4 6" id="KW-0807">Transducer</keyword>
<dbReference type="GO" id="GO:0005886">
    <property type="term" value="C:plasma membrane"/>
    <property type="evidence" value="ECO:0007669"/>
    <property type="project" value="UniProtKB-SubCell"/>
</dbReference>
<dbReference type="EMBL" id="MCHY01000007">
    <property type="protein sequence ID" value="RKD25015.1"/>
    <property type="molecule type" value="Genomic_DNA"/>
</dbReference>
<gene>
    <name evidence="10" type="ORF">BEP19_04085</name>
</gene>
<dbReference type="CDD" id="cd06225">
    <property type="entry name" value="HAMP"/>
    <property type="match status" value="1"/>
</dbReference>
<dbReference type="PANTHER" id="PTHR32089">
    <property type="entry name" value="METHYL-ACCEPTING CHEMOTAXIS PROTEIN MCPB"/>
    <property type="match status" value="1"/>
</dbReference>
<dbReference type="SUPFAM" id="SSF58104">
    <property type="entry name" value="Methyl-accepting chemotaxis protein (MCP) signaling domain"/>
    <property type="match status" value="1"/>
</dbReference>